<dbReference type="Pfam" id="PF03466">
    <property type="entry name" value="LysR_substrate"/>
    <property type="match status" value="1"/>
</dbReference>
<dbReference type="GO" id="GO:0006351">
    <property type="term" value="P:DNA-templated transcription"/>
    <property type="evidence" value="ECO:0007669"/>
    <property type="project" value="TreeGrafter"/>
</dbReference>
<gene>
    <name evidence="6" type="ORF">ESZ36_12715</name>
</gene>
<keyword evidence="2" id="KW-0805">Transcription regulation</keyword>
<dbReference type="AlphaFoldDB" id="A0A5C6QEJ5"/>
<dbReference type="RefSeq" id="WP_146788528.1">
    <property type="nucleotide sequence ID" value="NZ_VOLT01000006.1"/>
</dbReference>
<evidence type="ECO:0000256" key="2">
    <source>
        <dbReference type="ARBA" id="ARBA00023015"/>
    </source>
</evidence>
<dbReference type="EMBL" id="VOLT01000006">
    <property type="protein sequence ID" value="TWX67171.1"/>
    <property type="molecule type" value="Genomic_DNA"/>
</dbReference>
<dbReference type="CDD" id="cd08481">
    <property type="entry name" value="PBP2_GcdR_like"/>
    <property type="match status" value="1"/>
</dbReference>
<evidence type="ECO:0000256" key="1">
    <source>
        <dbReference type="ARBA" id="ARBA00009437"/>
    </source>
</evidence>
<sequence>MNSLPAESPQSKKLLPSTSMLAAFDAAARTGSFTAAAKDLALTQGAISRQVNALELQISVNLFNRHKQNISLTEAGKTYAKEVNSALSHIRSATLNLMTNPDGGILNIAILPMFGSRWLMPRLADFLAKHPQITINTVCKLSQFDFSHEDIHCAIHFGKADWTQANCTFLMAEESVPVCSPKLFEQAELAKADNVCASLINLPLLHIATRPNAWQRWFDEHKVNSTTNEKSKTKTLQDMHFEQFSIATNAAVAGLGVALLPRFLIESELQRGELQVICNKPQLTDNGYYLVSPNDKLNYAPMLAFTRWLTKVITSEKSPSLNK</sequence>
<evidence type="ECO:0000313" key="7">
    <source>
        <dbReference type="Proteomes" id="UP000321822"/>
    </source>
</evidence>
<accession>A0A5C6QEJ5</accession>
<dbReference type="FunFam" id="1.10.10.10:FF:000001">
    <property type="entry name" value="LysR family transcriptional regulator"/>
    <property type="match status" value="1"/>
</dbReference>
<dbReference type="InterPro" id="IPR036388">
    <property type="entry name" value="WH-like_DNA-bd_sf"/>
</dbReference>
<dbReference type="Proteomes" id="UP000321822">
    <property type="component" value="Unassembled WGS sequence"/>
</dbReference>
<dbReference type="SUPFAM" id="SSF53850">
    <property type="entry name" value="Periplasmic binding protein-like II"/>
    <property type="match status" value="1"/>
</dbReference>
<evidence type="ECO:0000256" key="3">
    <source>
        <dbReference type="ARBA" id="ARBA00023125"/>
    </source>
</evidence>
<dbReference type="Gene3D" id="3.40.190.10">
    <property type="entry name" value="Periplasmic binding protein-like II"/>
    <property type="match status" value="2"/>
</dbReference>
<feature type="domain" description="HTH lysR-type" evidence="5">
    <location>
        <begin position="21"/>
        <end position="73"/>
    </location>
</feature>
<keyword evidence="7" id="KW-1185">Reference proteome</keyword>
<dbReference type="PANTHER" id="PTHR30537:SF26">
    <property type="entry name" value="GLYCINE CLEAVAGE SYSTEM TRANSCRIPTIONAL ACTIVATOR"/>
    <property type="match status" value="1"/>
</dbReference>
<dbReference type="GO" id="GO:0003700">
    <property type="term" value="F:DNA-binding transcription factor activity"/>
    <property type="evidence" value="ECO:0007669"/>
    <property type="project" value="InterPro"/>
</dbReference>
<dbReference type="SUPFAM" id="SSF46785">
    <property type="entry name" value="Winged helix' DNA-binding domain"/>
    <property type="match status" value="1"/>
</dbReference>
<evidence type="ECO:0000259" key="5">
    <source>
        <dbReference type="PROSITE" id="PS50931"/>
    </source>
</evidence>
<dbReference type="InterPro" id="IPR036390">
    <property type="entry name" value="WH_DNA-bd_sf"/>
</dbReference>
<protein>
    <submittedName>
        <fullName evidence="6">LysR family transcriptional regulator</fullName>
    </submittedName>
</protein>
<dbReference type="PROSITE" id="PS50931">
    <property type="entry name" value="HTH_LYSR"/>
    <property type="match status" value="1"/>
</dbReference>
<evidence type="ECO:0000256" key="4">
    <source>
        <dbReference type="ARBA" id="ARBA00023163"/>
    </source>
</evidence>
<comment type="caution">
    <text evidence="6">The sequence shown here is derived from an EMBL/GenBank/DDBJ whole genome shotgun (WGS) entry which is preliminary data.</text>
</comment>
<dbReference type="PANTHER" id="PTHR30537">
    <property type="entry name" value="HTH-TYPE TRANSCRIPTIONAL REGULATOR"/>
    <property type="match status" value="1"/>
</dbReference>
<proteinExistence type="inferred from homology"/>
<dbReference type="Pfam" id="PF00126">
    <property type="entry name" value="HTH_1"/>
    <property type="match status" value="1"/>
</dbReference>
<dbReference type="GO" id="GO:0043565">
    <property type="term" value="F:sequence-specific DNA binding"/>
    <property type="evidence" value="ECO:0007669"/>
    <property type="project" value="TreeGrafter"/>
</dbReference>
<dbReference type="InterPro" id="IPR058163">
    <property type="entry name" value="LysR-type_TF_proteobact-type"/>
</dbReference>
<reference evidence="6 7" key="1">
    <citation type="submission" date="2019-07" db="EMBL/GenBank/DDBJ databases">
        <title>Genomes of sea-ice associated Colwellia species.</title>
        <authorList>
            <person name="Bowman J.P."/>
        </authorList>
    </citation>
    <scope>NUCLEOTIDE SEQUENCE [LARGE SCALE GENOMIC DNA]</scope>
    <source>
        <strain evidence="6 7">ACAM 459</strain>
    </source>
</reference>
<name>A0A5C6QEJ5_9GAMM</name>
<keyword evidence="3" id="KW-0238">DNA-binding</keyword>
<dbReference type="Gene3D" id="1.10.10.10">
    <property type="entry name" value="Winged helix-like DNA-binding domain superfamily/Winged helix DNA-binding domain"/>
    <property type="match status" value="1"/>
</dbReference>
<organism evidence="6 7">
    <name type="scientific">Colwellia demingiae</name>
    <dbReference type="NCBI Taxonomy" id="89401"/>
    <lineage>
        <taxon>Bacteria</taxon>
        <taxon>Pseudomonadati</taxon>
        <taxon>Pseudomonadota</taxon>
        <taxon>Gammaproteobacteria</taxon>
        <taxon>Alteromonadales</taxon>
        <taxon>Colwelliaceae</taxon>
        <taxon>Colwellia</taxon>
    </lineage>
</organism>
<dbReference type="InterPro" id="IPR000847">
    <property type="entry name" value="LysR_HTH_N"/>
</dbReference>
<dbReference type="PRINTS" id="PR00039">
    <property type="entry name" value="HTHLYSR"/>
</dbReference>
<keyword evidence="4" id="KW-0804">Transcription</keyword>
<comment type="similarity">
    <text evidence="1">Belongs to the LysR transcriptional regulatory family.</text>
</comment>
<dbReference type="OrthoDB" id="5877876at2"/>
<evidence type="ECO:0000313" key="6">
    <source>
        <dbReference type="EMBL" id="TWX67171.1"/>
    </source>
</evidence>
<dbReference type="InterPro" id="IPR005119">
    <property type="entry name" value="LysR_subst-bd"/>
</dbReference>